<evidence type="ECO:0000256" key="3">
    <source>
        <dbReference type="ARBA" id="ARBA00022729"/>
    </source>
</evidence>
<feature type="transmembrane region" description="Helical" evidence="5">
    <location>
        <begin position="438"/>
        <end position="462"/>
    </location>
</feature>
<dbReference type="NCBIfam" id="NF033679">
    <property type="entry name" value="DNRLRE_dom"/>
    <property type="match status" value="1"/>
</dbReference>
<evidence type="ECO:0000256" key="1">
    <source>
        <dbReference type="ARBA" id="ARBA00004613"/>
    </source>
</evidence>
<protein>
    <recommendedName>
        <fullName evidence="7">Carbohydrate-binding module family 96 domain-containing protein</fullName>
    </recommendedName>
</protein>
<evidence type="ECO:0000256" key="6">
    <source>
        <dbReference type="SAM" id="SignalP"/>
    </source>
</evidence>
<dbReference type="Pfam" id="PF24517">
    <property type="entry name" value="CBM96"/>
    <property type="match status" value="1"/>
</dbReference>
<feature type="compositionally biased region" description="Pro residues" evidence="4">
    <location>
        <begin position="232"/>
        <end position="242"/>
    </location>
</feature>
<evidence type="ECO:0000256" key="4">
    <source>
        <dbReference type="SAM" id="MobiDB-lite"/>
    </source>
</evidence>
<organism evidence="8 9">
    <name type="scientific">Candidatus Berkelbacteria bacterium RIFOXYA2_FULL_43_10</name>
    <dbReference type="NCBI Taxonomy" id="1797472"/>
    <lineage>
        <taxon>Bacteria</taxon>
        <taxon>Candidatus Berkelbacteria</taxon>
    </lineage>
</organism>
<comment type="subcellular location">
    <subcellularLocation>
        <location evidence="1">Secreted</location>
    </subcellularLocation>
</comment>
<dbReference type="SUPFAM" id="SSF49464">
    <property type="entry name" value="Carboxypeptidase regulatory domain-like"/>
    <property type="match status" value="1"/>
</dbReference>
<dbReference type="Gene3D" id="2.60.40.1120">
    <property type="entry name" value="Carboxypeptidase-like, regulatory domain"/>
    <property type="match status" value="1"/>
</dbReference>
<proteinExistence type="predicted"/>
<evidence type="ECO:0000256" key="2">
    <source>
        <dbReference type="ARBA" id="ARBA00022525"/>
    </source>
</evidence>
<keyword evidence="5" id="KW-0812">Transmembrane</keyword>
<dbReference type="Proteomes" id="UP000178583">
    <property type="component" value="Unassembled WGS sequence"/>
</dbReference>
<sequence>MIFVAVAAAVFCVSIKSAQASTTVTIQPGSEGKDSYVFGMMAPNNFGDIASIATGGGIGSPPPARLFIEFDLSSIPDDATVESAQVQLYYYQYYGMENIALDLSLYRVTSNWDEHVISWNIQPSISGSASSVTTVGNSGSYGWQSFDATSLVQGWESGSYSNYGFAIKLATEDKNNAKTFYSSDNGSLQPKLVVIYSSGSQPPSDPDDPPADPDNPPSDPDNPPLADTDNPPADPNDPPADPSNPDQPAVNIKIPLPAAVQTVVDVVKDISKTSQSKAVVALAGTVSLVTSVAAIATMLAAEMTFKELLLVIINYLLSFFAVRKKEKSGVVYDQLTKQPVTGALVNLFEFSSMRLVSSALTDKSGKYFFTVKKGEYALSVVKNGYIYPSQYAKSESKLNQNVYFGQTINIESEQEIVNAQIPIDPTARAESNRSTLKILLTSSFIRISILLVGSIVAGGVLWFVPVPLNYVICGFYLALWSMEFYIQHREVKFSRIYDQASRQPIDLALVRVFSPNGKLVKTYVSDFHGRFMPYIEDKDHYMVIERIGYKELKENPEKVGFVEGKRFKLQKKN</sequence>
<dbReference type="GO" id="GO:0005576">
    <property type="term" value="C:extracellular region"/>
    <property type="evidence" value="ECO:0007669"/>
    <property type="project" value="UniProtKB-SubCell"/>
</dbReference>
<dbReference type="Gene3D" id="2.60.120.970">
    <property type="match status" value="1"/>
</dbReference>
<keyword evidence="2" id="KW-0964">Secreted</keyword>
<dbReference type="EMBL" id="MEZY01000006">
    <property type="protein sequence ID" value="OGD65759.1"/>
    <property type="molecule type" value="Genomic_DNA"/>
</dbReference>
<feature type="compositionally biased region" description="Pro residues" evidence="4">
    <location>
        <begin position="212"/>
        <end position="223"/>
    </location>
</feature>
<evidence type="ECO:0000313" key="8">
    <source>
        <dbReference type="EMBL" id="OGD65759.1"/>
    </source>
</evidence>
<keyword evidence="3 6" id="KW-0732">Signal</keyword>
<gene>
    <name evidence="8" type="ORF">A2215_04725</name>
</gene>
<name>A0A1F5EE83_9BACT</name>
<evidence type="ECO:0000256" key="5">
    <source>
        <dbReference type="SAM" id="Phobius"/>
    </source>
</evidence>
<reference evidence="8 9" key="1">
    <citation type="journal article" date="2016" name="Nat. Commun.">
        <title>Thousands of microbial genomes shed light on interconnected biogeochemical processes in an aquifer system.</title>
        <authorList>
            <person name="Anantharaman K."/>
            <person name="Brown C.T."/>
            <person name="Hug L.A."/>
            <person name="Sharon I."/>
            <person name="Castelle C.J."/>
            <person name="Probst A.J."/>
            <person name="Thomas B.C."/>
            <person name="Singh A."/>
            <person name="Wilkins M.J."/>
            <person name="Karaoz U."/>
            <person name="Brodie E.L."/>
            <person name="Williams K.H."/>
            <person name="Hubbard S.S."/>
            <person name="Banfield J.F."/>
        </authorList>
    </citation>
    <scope>NUCLEOTIDE SEQUENCE [LARGE SCALE GENOMIC DNA]</scope>
</reference>
<feature type="chain" id="PRO_5009518320" description="Carbohydrate-binding module family 96 domain-containing protein" evidence="6">
    <location>
        <begin position="21"/>
        <end position="573"/>
    </location>
</feature>
<dbReference type="STRING" id="1797472.A2215_04725"/>
<comment type="caution">
    <text evidence="8">The sequence shown here is derived from an EMBL/GenBank/DDBJ whole genome shotgun (WGS) entry which is preliminary data.</text>
</comment>
<dbReference type="AlphaFoldDB" id="A0A1F5EE83"/>
<feature type="domain" description="Carbohydrate-binding module family 96" evidence="7">
    <location>
        <begin position="32"/>
        <end position="195"/>
    </location>
</feature>
<dbReference type="InterPro" id="IPR008969">
    <property type="entry name" value="CarboxyPept-like_regulatory"/>
</dbReference>
<dbReference type="InterPro" id="IPR055372">
    <property type="entry name" value="CBM96"/>
</dbReference>
<feature type="transmembrane region" description="Helical" evidence="5">
    <location>
        <begin position="278"/>
        <end position="301"/>
    </location>
</feature>
<feature type="signal peptide" evidence="6">
    <location>
        <begin position="1"/>
        <end position="20"/>
    </location>
</feature>
<accession>A0A1F5EE83</accession>
<keyword evidence="5" id="KW-0472">Membrane</keyword>
<evidence type="ECO:0000259" key="7">
    <source>
        <dbReference type="Pfam" id="PF24517"/>
    </source>
</evidence>
<keyword evidence="5" id="KW-1133">Transmembrane helix</keyword>
<evidence type="ECO:0000313" key="9">
    <source>
        <dbReference type="Proteomes" id="UP000178583"/>
    </source>
</evidence>
<feature type="transmembrane region" description="Helical" evidence="5">
    <location>
        <begin position="468"/>
        <end position="486"/>
    </location>
</feature>
<feature type="region of interest" description="Disordered" evidence="4">
    <location>
        <begin position="196"/>
        <end position="250"/>
    </location>
</feature>